<dbReference type="AlphaFoldDB" id="A0A0E3PJ39"/>
<dbReference type="EMBL" id="CP009508">
    <property type="protein sequence ID" value="AKB35008.1"/>
    <property type="molecule type" value="Genomic_DNA"/>
</dbReference>
<name>A0A0E3PJ39_9EURY</name>
<keyword evidence="1" id="KW-0472">Membrane</keyword>
<protein>
    <submittedName>
        <fullName evidence="2">Uncharacterized protein</fullName>
    </submittedName>
</protein>
<dbReference type="KEGG" id="msj:MSSAC_0418"/>
<reference evidence="2 3" key="1">
    <citation type="submission" date="2014-07" db="EMBL/GenBank/DDBJ databases">
        <title>Methanogenic archaea and the global carbon cycle.</title>
        <authorList>
            <person name="Henriksen J.R."/>
            <person name="Luke J."/>
            <person name="Reinhart S."/>
            <person name="Benedict M.N."/>
            <person name="Youngblut N.D."/>
            <person name="Metcalf M.E."/>
            <person name="Whitaker R.J."/>
            <person name="Metcalf W.W."/>
        </authorList>
    </citation>
    <scope>NUCLEOTIDE SEQUENCE [LARGE SCALE GENOMIC DNA]</scope>
    <source>
        <strain evidence="2 3">C2J</strain>
    </source>
</reference>
<organism evidence="2 3">
    <name type="scientific">Methanosarcina siciliae C2J</name>
    <dbReference type="NCBI Taxonomy" id="1434118"/>
    <lineage>
        <taxon>Archaea</taxon>
        <taxon>Methanobacteriati</taxon>
        <taxon>Methanobacteriota</taxon>
        <taxon>Stenosarchaea group</taxon>
        <taxon>Methanomicrobia</taxon>
        <taxon>Methanosarcinales</taxon>
        <taxon>Methanosarcinaceae</taxon>
        <taxon>Methanosarcina</taxon>
    </lineage>
</organism>
<evidence type="ECO:0000256" key="1">
    <source>
        <dbReference type="SAM" id="Phobius"/>
    </source>
</evidence>
<accession>A0A0E3PJ39</accession>
<proteinExistence type="predicted"/>
<gene>
    <name evidence="2" type="ORF">MSSAC_0418</name>
</gene>
<evidence type="ECO:0000313" key="3">
    <source>
        <dbReference type="Proteomes" id="UP000033123"/>
    </source>
</evidence>
<dbReference type="Proteomes" id="UP000033123">
    <property type="component" value="Chromosome"/>
</dbReference>
<keyword evidence="1" id="KW-1133">Transmembrane helix</keyword>
<dbReference type="PATRIC" id="fig|1434118.4.peg.539"/>
<dbReference type="HOGENOM" id="CLU_1340721_0_0_2"/>
<keyword evidence="1" id="KW-0812">Transmembrane</keyword>
<evidence type="ECO:0000313" key="2">
    <source>
        <dbReference type="EMBL" id="AKB35008.1"/>
    </source>
</evidence>
<feature type="transmembrane region" description="Helical" evidence="1">
    <location>
        <begin position="20"/>
        <end position="38"/>
    </location>
</feature>
<sequence>MTVICRQNSGENSKMKKYRLLIISCLIIVSIFVLALNADDSGEKPSTISSAKQLKITSSEIGFGWKEENYQYIGDPVEFFEDFVNQIDETAFNPEEAKKDKERLLEMSTKLNESNVKDGSILQLRKLDHEITVGFIELDSFVFNDRKGAKKYFDYRKDKNGGTKITGFGDEAAVISEEHGSRYIYLVQISNAFLEIVVYDEEEEARKVAEKIVEILNS</sequence>